<feature type="domain" description="C2H2-type" evidence="11">
    <location>
        <begin position="63"/>
        <end position="85"/>
    </location>
</feature>
<dbReference type="GO" id="GO:0005634">
    <property type="term" value="C:nucleus"/>
    <property type="evidence" value="ECO:0007669"/>
    <property type="project" value="UniProtKB-SubCell"/>
</dbReference>
<dbReference type="PROSITE" id="PS00028">
    <property type="entry name" value="ZINC_FINGER_C2H2_1"/>
    <property type="match status" value="1"/>
</dbReference>
<dbReference type="PANTHER" id="PTHR46095">
    <property type="entry name" value="ZINC FINGER PROTEIN 593"/>
    <property type="match status" value="1"/>
</dbReference>
<name>A0A7S3XHS3_OXYMA</name>
<dbReference type="Pfam" id="PF12171">
    <property type="entry name" value="zf-C2H2_jaz"/>
    <property type="match status" value="1"/>
</dbReference>
<feature type="region of interest" description="Disordered" evidence="10">
    <location>
        <begin position="1"/>
        <end position="31"/>
    </location>
</feature>
<dbReference type="InterPro" id="IPR051879">
    <property type="entry name" value="C2H2-ZF_Maturation_Protein"/>
</dbReference>
<keyword evidence="3" id="KW-0963">Cytoplasm</keyword>
<evidence type="ECO:0000256" key="4">
    <source>
        <dbReference type="ARBA" id="ARBA00022517"/>
    </source>
</evidence>
<keyword evidence="5" id="KW-0479">Metal-binding</keyword>
<dbReference type="SUPFAM" id="SSF57667">
    <property type="entry name" value="beta-beta-alpha zinc fingers"/>
    <property type="match status" value="1"/>
</dbReference>
<evidence type="ECO:0000313" key="12">
    <source>
        <dbReference type="EMBL" id="CAE0617680.1"/>
    </source>
</evidence>
<dbReference type="AlphaFoldDB" id="A0A7S3XHS3"/>
<dbReference type="EMBL" id="HBIT01007042">
    <property type="protein sequence ID" value="CAE0617680.1"/>
    <property type="molecule type" value="Transcribed_RNA"/>
</dbReference>
<dbReference type="GO" id="GO:0042254">
    <property type="term" value="P:ribosome biogenesis"/>
    <property type="evidence" value="ECO:0007669"/>
    <property type="project" value="UniProtKB-KW"/>
</dbReference>
<dbReference type="GO" id="GO:0008270">
    <property type="term" value="F:zinc ion binding"/>
    <property type="evidence" value="ECO:0007669"/>
    <property type="project" value="UniProtKB-KW"/>
</dbReference>
<accession>A0A7S3XHS3</accession>
<dbReference type="Gene3D" id="3.30.160.60">
    <property type="entry name" value="Classic Zinc Finger"/>
    <property type="match status" value="1"/>
</dbReference>
<gene>
    <name evidence="12" type="ORF">OMAR00292_LOCUS3556</name>
</gene>
<keyword evidence="7" id="KW-0862">Zinc</keyword>
<evidence type="ECO:0000256" key="1">
    <source>
        <dbReference type="ARBA" id="ARBA00004123"/>
    </source>
</evidence>
<evidence type="ECO:0000256" key="7">
    <source>
        <dbReference type="ARBA" id="ARBA00022833"/>
    </source>
</evidence>
<comment type="subcellular location">
    <subcellularLocation>
        <location evidence="2">Cytoplasm</location>
    </subcellularLocation>
    <subcellularLocation>
        <location evidence="1">Nucleus</location>
    </subcellularLocation>
</comment>
<sequence length="107" mass="12641">MVHNCGKRAKQHKHKDYRKNTKKYATKNRTRDVDQIHEDLKKPETFAKLPINEDLPGDGQFYCISCARYFESDKVMDQHKKTKSHKKRLKLALEDPHTQALAEEYAK</sequence>
<evidence type="ECO:0000256" key="10">
    <source>
        <dbReference type="SAM" id="MobiDB-lite"/>
    </source>
</evidence>
<dbReference type="InterPro" id="IPR022755">
    <property type="entry name" value="Znf_C2H2_jaz"/>
</dbReference>
<evidence type="ECO:0000256" key="5">
    <source>
        <dbReference type="ARBA" id="ARBA00022723"/>
    </source>
</evidence>
<dbReference type="GO" id="GO:0003676">
    <property type="term" value="F:nucleic acid binding"/>
    <property type="evidence" value="ECO:0007669"/>
    <property type="project" value="InterPro"/>
</dbReference>
<dbReference type="InterPro" id="IPR036236">
    <property type="entry name" value="Znf_C2H2_sf"/>
</dbReference>
<dbReference type="PANTHER" id="PTHR46095:SF1">
    <property type="entry name" value="ZINC FINGER PROTEIN 593"/>
    <property type="match status" value="1"/>
</dbReference>
<dbReference type="InterPro" id="IPR003604">
    <property type="entry name" value="Matrin/U1-like-C_Znf_C2H2"/>
</dbReference>
<evidence type="ECO:0000256" key="8">
    <source>
        <dbReference type="ARBA" id="ARBA00023242"/>
    </source>
</evidence>
<keyword evidence="8" id="KW-0539">Nucleus</keyword>
<evidence type="ECO:0000259" key="11">
    <source>
        <dbReference type="PROSITE" id="PS00028"/>
    </source>
</evidence>
<evidence type="ECO:0000256" key="2">
    <source>
        <dbReference type="ARBA" id="ARBA00004496"/>
    </source>
</evidence>
<comment type="similarity">
    <text evidence="9">Belongs to the ZNF593/BUD20 C2H2-type zinc-finger protein family.</text>
</comment>
<reference evidence="12" key="1">
    <citation type="submission" date="2021-01" db="EMBL/GenBank/DDBJ databases">
        <authorList>
            <person name="Corre E."/>
            <person name="Pelletier E."/>
            <person name="Niang G."/>
            <person name="Scheremetjew M."/>
            <person name="Finn R."/>
            <person name="Kale V."/>
            <person name="Holt S."/>
            <person name="Cochrane G."/>
            <person name="Meng A."/>
            <person name="Brown T."/>
            <person name="Cohen L."/>
        </authorList>
    </citation>
    <scope>NUCLEOTIDE SEQUENCE</scope>
    <source>
        <strain evidence="12">CCMP1795</strain>
    </source>
</reference>
<evidence type="ECO:0000256" key="9">
    <source>
        <dbReference type="ARBA" id="ARBA00038064"/>
    </source>
</evidence>
<keyword evidence="4" id="KW-0690">Ribosome biogenesis</keyword>
<organism evidence="12">
    <name type="scientific">Oxyrrhis marina</name>
    <name type="common">Dinoflagellate</name>
    <dbReference type="NCBI Taxonomy" id="2969"/>
    <lineage>
        <taxon>Eukaryota</taxon>
        <taxon>Sar</taxon>
        <taxon>Alveolata</taxon>
        <taxon>Dinophyceae</taxon>
        <taxon>Oxyrrhinales</taxon>
        <taxon>Oxyrrhinaceae</taxon>
        <taxon>Oxyrrhis</taxon>
    </lineage>
</organism>
<dbReference type="InterPro" id="IPR013087">
    <property type="entry name" value="Znf_C2H2_type"/>
</dbReference>
<evidence type="ECO:0000256" key="3">
    <source>
        <dbReference type="ARBA" id="ARBA00022490"/>
    </source>
</evidence>
<keyword evidence="6" id="KW-0863">Zinc-finger</keyword>
<dbReference type="SMART" id="SM00451">
    <property type="entry name" value="ZnF_U1"/>
    <property type="match status" value="1"/>
</dbReference>
<feature type="compositionally biased region" description="Basic residues" evidence="10">
    <location>
        <begin position="1"/>
        <end position="28"/>
    </location>
</feature>
<protein>
    <recommendedName>
        <fullName evidence="11">C2H2-type domain-containing protein</fullName>
    </recommendedName>
</protein>
<dbReference type="GO" id="GO:0005737">
    <property type="term" value="C:cytoplasm"/>
    <property type="evidence" value="ECO:0007669"/>
    <property type="project" value="UniProtKB-SubCell"/>
</dbReference>
<proteinExistence type="inferred from homology"/>
<evidence type="ECO:0000256" key="6">
    <source>
        <dbReference type="ARBA" id="ARBA00022771"/>
    </source>
</evidence>